<gene>
    <name evidence="3" type="ORF">S01H1_04648</name>
</gene>
<dbReference type="InterPro" id="IPR014729">
    <property type="entry name" value="Rossmann-like_a/b/a_fold"/>
</dbReference>
<comment type="similarity">
    <text evidence="1">Belongs to the universal stress protein A family.</text>
</comment>
<accession>X0TD50</accession>
<dbReference type="AlphaFoldDB" id="X0TD50"/>
<dbReference type="InterPro" id="IPR006016">
    <property type="entry name" value="UspA"/>
</dbReference>
<proteinExistence type="inferred from homology"/>
<evidence type="ECO:0000313" key="3">
    <source>
        <dbReference type="EMBL" id="GAF85251.1"/>
    </source>
</evidence>
<dbReference type="EMBL" id="BARS01002442">
    <property type="protein sequence ID" value="GAF85251.1"/>
    <property type="molecule type" value="Genomic_DNA"/>
</dbReference>
<dbReference type="Pfam" id="PF00582">
    <property type="entry name" value="Usp"/>
    <property type="match status" value="1"/>
</dbReference>
<dbReference type="CDD" id="cd00293">
    <property type="entry name" value="USP-like"/>
    <property type="match status" value="1"/>
</dbReference>
<name>X0TD50_9ZZZZ</name>
<reference evidence="3" key="1">
    <citation type="journal article" date="2014" name="Front. Microbiol.">
        <title>High frequency of phylogenetically diverse reductive dehalogenase-homologous genes in deep subseafloor sedimentary metagenomes.</title>
        <authorList>
            <person name="Kawai M."/>
            <person name="Futagami T."/>
            <person name="Toyoda A."/>
            <person name="Takaki Y."/>
            <person name="Nishi S."/>
            <person name="Hori S."/>
            <person name="Arai W."/>
            <person name="Tsubouchi T."/>
            <person name="Morono Y."/>
            <person name="Uchiyama I."/>
            <person name="Ito T."/>
            <person name="Fujiyama A."/>
            <person name="Inagaki F."/>
            <person name="Takami H."/>
        </authorList>
    </citation>
    <scope>NUCLEOTIDE SEQUENCE</scope>
    <source>
        <strain evidence="3">Expedition CK06-06</strain>
    </source>
</reference>
<organism evidence="3">
    <name type="scientific">marine sediment metagenome</name>
    <dbReference type="NCBI Taxonomy" id="412755"/>
    <lineage>
        <taxon>unclassified sequences</taxon>
        <taxon>metagenomes</taxon>
        <taxon>ecological metagenomes</taxon>
    </lineage>
</organism>
<evidence type="ECO:0000259" key="2">
    <source>
        <dbReference type="Pfam" id="PF00582"/>
    </source>
</evidence>
<dbReference type="InterPro" id="IPR006015">
    <property type="entry name" value="Universal_stress_UspA"/>
</dbReference>
<dbReference type="PRINTS" id="PR01438">
    <property type="entry name" value="UNVRSLSTRESS"/>
</dbReference>
<dbReference type="PIRSF" id="PIRSF006276">
    <property type="entry name" value="UspA"/>
    <property type="match status" value="1"/>
</dbReference>
<comment type="caution">
    <text evidence="3">The sequence shown here is derived from an EMBL/GenBank/DDBJ whole genome shotgun (WGS) entry which is preliminary data.</text>
</comment>
<feature type="domain" description="UspA" evidence="2">
    <location>
        <begin position="9"/>
        <end position="154"/>
    </location>
</feature>
<dbReference type="PANTHER" id="PTHR46268">
    <property type="entry name" value="STRESS RESPONSE PROTEIN NHAX"/>
    <property type="match status" value="1"/>
</dbReference>
<dbReference type="Gene3D" id="3.40.50.620">
    <property type="entry name" value="HUPs"/>
    <property type="match status" value="1"/>
</dbReference>
<evidence type="ECO:0000256" key="1">
    <source>
        <dbReference type="ARBA" id="ARBA00008791"/>
    </source>
</evidence>
<protein>
    <recommendedName>
        <fullName evidence="2">UspA domain-containing protein</fullName>
    </recommendedName>
</protein>
<dbReference type="SUPFAM" id="SSF52402">
    <property type="entry name" value="Adenine nucleotide alpha hydrolases-like"/>
    <property type="match status" value="1"/>
</dbReference>
<sequence>MAKKMDKHTLVVAVDFTSFSEKALVFASELAEKLEAQLLVLHVIHDPAEAPGFYAQKGKKKKFLQSMEEAAEEMMAEFLAKMRKNHPDQLPIKKAVPLLVVGTPVTRILEIAKKKKARMIIIGSHGRTGLSHLLVGSKAERVVQLSPIPVTVVKGATKK</sequence>
<dbReference type="PANTHER" id="PTHR46268:SF6">
    <property type="entry name" value="UNIVERSAL STRESS PROTEIN UP12"/>
    <property type="match status" value="1"/>
</dbReference>